<accession>A0A212JMF5</accession>
<protein>
    <submittedName>
        <fullName evidence="2">Copper amine oxidase-like domain-containing protein</fullName>
    </submittedName>
</protein>
<reference evidence="2" key="1">
    <citation type="submission" date="2016-04" db="EMBL/GenBank/DDBJ databases">
        <authorList>
            <person name="Evans L.H."/>
            <person name="Alamgir A."/>
            <person name="Owens N."/>
            <person name="Weber N.D."/>
            <person name="Virtaneva K."/>
            <person name="Barbian K."/>
            <person name="Babar A."/>
            <person name="Rosenke K."/>
        </authorList>
    </citation>
    <scope>NUCLEOTIDE SEQUENCE</scope>
    <source>
        <strain evidence="2">86</strain>
    </source>
</reference>
<proteinExistence type="predicted"/>
<organism evidence="2">
    <name type="scientific">uncultured Eubacteriales bacterium</name>
    <dbReference type="NCBI Taxonomy" id="172733"/>
    <lineage>
        <taxon>Bacteria</taxon>
        <taxon>Bacillati</taxon>
        <taxon>Bacillota</taxon>
        <taxon>Clostridia</taxon>
        <taxon>Eubacteriales</taxon>
        <taxon>environmental samples</taxon>
    </lineage>
</organism>
<keyword evidence="1" id="KW-0732">Signal</keyword>
<gene>
    <name evidence="2" type="ORF">KL86CLO1_11364</name>
</gene>
<sequence length="87" mass="8981">MKKRLALLLAGAIMVSAFCMTGAAAAGTTDTASGSIGSNVLTVKYNGEAVAFPDAQPFVDENSRTLIPVRFVAPMFMVSSPTSILPS</sequence>
<dbReference type="AlphaFoldDB" id="A0A212JMF5"/>
<dbReference type="EMBL" id="FLUN01000001">
    <property type="protein sequence ID" value="SBW00600.1"/>
    <property type="molecule type" value="Genomic_DNA"/>
</dbReference>
<evidence type="ECO:0000313" key="2">
    <source>
        <dbReference type="EMBL" id="SBW00600.1"/>
    </source>
</evidence>
<feature type="signal peptide" evidence="1">
    <location>
        <begin position="1"/>
        <end position="25"/>
    </location>
</feature>
<feature type="chain" id="PRO_5012939571" evidence="1">
    <location>
        <begin position="26"/>
        <end position="87"/>
    </location>
</feature>
<evidence type="ECO:0000256" key="1">
    <source>
        <dbReference type="SAM" id="SignalP"/>
    </source>
</evidence>
<name>A0A212JMF5_9FIRM</name>